<feature type="binding site" evidence="2">
    <location>
        <position position="333"/>
    </location>
    <ligand>
        <name>FAD</name>
        <dbReference type="ChEBI" id="CHEBI:57692"/>
    </ligand>
</feature>
<dbReference type="GO" id="GO:0004497">
    <property type="term" value="F:monooxygenase activity"/>
    <property type="evidence" value="ECO:0007669"/>
    <property type="project" value="InterPro"/>
</dbReference>
<dbReference type="InterPro" id="IPR050816">
    <property type="entry name" value="Flavin-dep_Halogenase_NPB"/>
</dbReference>
<dbReference type="InterPro" id="IPR036188">
    <property type="entry name" value="FAD/NAD-bd_sf"/>
</dbReference>
<organism evidence="3 4">
    <name type="scientific">Allosphingosinicella flava</name>
    <dbReference type="NCBI Taxonomy" id="2771430"/>
    <lineage>
        <taxon>Bacteria</taxon>
        <taxon>Pseudomonadati</taxon>
        <taxon>Pseudomonadota</taxon>
        <taxon>Alphaproteobacteria</taxon>
        <taxon>Sphingomonadales</taxon>
        <taxon>Sphingomonadaceae</taxon>
        <taxon>Allosphingosinicella</taxon>
    </lineage>
</organism>
<dbReference type="KEGG" id="sflv:IC614_06220"/>
<protein>
    <submittedName>
        <fullName evidence="3">Tryptophan 7-halogenase</fullName>
    </submittedName>
</protein>
<feature type="binding site" evidence="2">
    <location>
        <position position="78"/>
    </location>
    <ligand>
        <name>7-chloro-L-tryptophan</name>
        <dbReference type="ChEBI" id="CHEBI:58713"/>
    </ligand>
</feature>
<evidence type="ECO:0000313" key="3">
    <source>
        <dbReference type="EMBL" id="QPQ56153.1"/>
    </source>
</evidence>
<evidence type="ECO:0000313" key="4">
    <source>
        <dbReference type="Proteomes" id="UP000594873"/>
    </source>
</evidence>
<dbReference type="SUPFAM" id="SSF51905">
    <property type="entry name" value="FAD/NAD(P)-binding domain"/>
    <property type="match status" value="1"/>
</dbReference>
<keyword evidence="2" id="KW-0547">Nucleotide-binding</keyword>
<evidence type="ECO:0000256" key="2">
    <source>
        <dbReference type="PIRSR" id="PIRSR011396-2"/>
    </source>
</evidence>
<proteinExistence type="predicted"/>
<feature type="binding site" evidence="2">
    <location>
        <begin position="13"/>
        <end position="16"/>
    </location>
    <ligand>
        <name>FAD</name>
        <dbReference type="ChEBI" id="CHEBI:57692"/>
    </ligand>
</feature>
<dbReference type="InterPro" id="IPR033856">
    <property type="entry name" value="Trp_halogen"/>
</dbReference>
<evidence type="ECO:0000256" key="1">
    <source>
        <dbReference type="PIRSR" id="PIRSR011396-1"/>
    </source>
</evidence>
<dbReference type="GO" id="GO:0000166">
    <property type="term" value="F:nucleotide binding"/>
    <property type="evidence" value="ECO:0007669"/>
    <property type="project" value="UniProtKB-KW"/>
</dbReference>
<dbReference type="Proteomes" id="UP000594873">
    <property type="component" value="Chromosome"/>
</dbReference>
<dbReference type="AlphaFoldDB" id="A0A7T2LN99"/>
<dbReference type="PANTHER" id="PTHR43747:SF4">
    <property type="entry name" value="FLAVIN-DEPENDENT TRYPTOPHAN HALOGENASE"/>
    <property type="match status" value="1"/>
</dbReference>
<keyword evidence="2" id="KW-0285">Flavoprotein</keyword>
<dbReference type="PANTHER" id="PTHR43747">
    <property type="entry name" value="FAD-BINDING PROTEIN"/>
    <property type="match status" value="1"/>
</dbReference>
<keyword evidence="2" id="KW-0274">FAD</keyword>
<reference evidence="3 4" key="1">
    <citation type="submission" date="2020-11" db="EMBL/GenBank/DDBJ databases">
        <title>Genome seq and assembly of Sphingosinicella sp.</title>
        <authorList>
            <person name="Chhetri G."/>
        </authorList>
    </citation>
    <scope>NUCLEOTIDE SEQUENCE [LARGE SCALE GENOMIC DNA]</scope>
    <source>
        <strain evidence="3 4">UDD2</strain>
    </source>
</reference>
<dbReference type="RefSeq" id="WP_200973013.1">
    <property type="nucleotide sequence ID" value="NZ_CP065592.1"/>
</dbReference>
<gene>
    <name evidence="3" type="ORF">IC614_06220</name>
</gene>
<keyword evidence="4" id="KW-1185">Reference proteome</keyword>
<accession>A0A7T2LN99</accession>
<feature type="binding site" evidence="2">
    <location>
        <position position="342"/>
    </location>
    <ligand>
        <name>L-tryptophan</name>
        <dbReference type="ChEBI" id="CHEBI:57912"/>
    </ligand>
</feature>
<dbReference type="InterPro" id="IPR006905">
    <property type="entry name" value="Flavin_halogenase"/>
</dbReference>
<feature type="binding site" evidence="2">
    <location>
        <position position="346"/>
    </location>
    <ligand>
        <name>L-tryptophan</name>
        <dbReference type="ChEBI" id="CHEBI:57912"/>
    </ligand>
</feature>
<name>A0A7T2LN99_9SPHN</name>
<sequence>MTEGIRNIVIVGGGTAGWMTAAALARFAGKTHRITLIESDEIGTIGVGEATIPQIRLFNQALGLDEDEFLRQTQGTLKLGIQFVDWLRPGHSYMHAFGPVGRGLGLLSFHHYWLRARALGVAAPIGAYNLNEMAALAGKFARVAPRPGSPAPDMPYAFHFDASLYAAYLRRYAEGRGVRRIEGRIADTARDGMSGNVVSVRLADGEDVAGDLFIDCSGFRGLLIEGAMAAGYQDWSRYLPCDRAMAVPCARGGEFTPYTRSTAREAGWQWRIPLQHRTGNGYVYCSRYVSDDEAAATLLANLDGEALADPRPLRFTSGKRRRMWVGNVVALGLAAGFMEPLESTSIHLVQAAISRLLEMLPNRDFSAADIAEFNRQSDFEWERIRDFIVLHYKAVEREGPFWRECRDMAVPDTLRDKIDRFRAHGYVSREHEELFTEAGWVQVLLGQGIVPESHHPLADAIGEADLKGFLADMERLLRHEAGRMPLHADFIAAHCAAPLH</sequence>
<dbReference type="Pfam" id="PF04820">
    <property type="entry name" value="Trp_halogenase"/>
    <property type="match status" value="1"/>
</dbReference>
<feature type="active site" evidence="1">
    <location>
        <position position="78"/>
    </location>
</feature>
<dbReference type="Gene3D" id="3.50.50.60">
    <property type="entry name" value="FAD/NAD(P)-binding domain"/>
    <property type="match status" value="1"/>
</dbReference>
<dbReference type="PIRSF" id="PIRSF011396">
    <property type="entry name" value="Trp_halogenase"/>
    <property type="match status" value="1"/>
</dbReference>
<dbReference type="EMBL" id="CP065592">
    <property type="protein sequence ID" value="QPQ56153.1"/>
    <property type="molecule type" value="Genomic_DNA"/>
</dbReference>